<sequence length="177" mass="19262">MNQTKYQNNKSGFTLIELIVSIAIIGFVTTIGVVNYRSANKSSVLQLEAYKAATDIRRAQNMALGAIEFNFNPSARVPDAWGVYFDSASADRYIIFADQDNNQIYTSGDGIFAAINLKNNIVLDISGSINISFVPPDPTTYLNGLSGGEVSINLKDQAGNKYEVKVNVLGLIDVNKL</sequence>
<proteinExistence type="predicted"/>
<gene>
    <name evidence="2" type="ORF">A3D54_00425</name>
</gene>
<evidence type="ECO:0000313" key="2">
    <source>
        <dbReference type="EMBL" id="OGF18430.1"/>
    </source>
</evidence>
<protein>
    <recommendedName>
        <fullName evidence="4">General secretion pathway GspH domain-containing protein</fullName>
    </recommendedName>
</protein>
<comment type="caution">
    <text evidence="2">The sequence shown here is derived from an EMBL/GenBank/DDBJ whole genome shotgun (WGS) entry which is preliminary data.</text>
</comment>
<feature type="transmembrane region" description="Helical" evidence="1">
    <location>
        <begin position="12"/>
        <end position="34"/>
    </location>
</feature>
<dbReference type="Gene3D" id="3.30.700.10">
    <property type="entry name" value="Glycoprotein, Type 4 Pilin"/>
    <property type="match status" value="1"/>
</dbReference>
<organism evidence="2 3">
    <name type="scientific">Candidatus Falkowbacteria bacterium RIFCSPHIGHO2_02_FULL_45_15</name>
    <dbReference type="NCBI Taxonomy" id="1797987"/>
    <lineage>
        <taxon>Bacteria</taxon>
        <taxon>Candidatus Falkowiibacteriota</taxon>
    </lineage>
</organism>
<keyword evidence="1" id="KW-1133">Transmembrane helix</keyword>
<dbReference type="NCBIfam" id="TIGR02532">
    <property type="entry name" value="IV_pilin_GFxxxE"/>
    <property type="match status" value="1"/>
</dbReference>
<name>A0A1F5RVI7_9BACT</name>
<keyword evidence="1" id="KW-0812">Transmembrane</keyword>
<dbReference type="AlphaFoldDB" id="A0A1F5RVI7"/>
<dbReference type="InterPro" id="IPR045584">
    <property type="entry name" value="Pilin-like"/>
</dbReference>
<accession>A0A1F5RVI7</accession>
<dbReference type="Proteomes" id="UP000177691">
    <property type="component" value="Unassembled WGS sequence"/>
</dbReference>
<evidence type="ECO:0000313" key="3">
    <source>
        <dbReference type="Proteomes" id="UP000177691"/>
    </source>
</evidence>
<evidence type="ECO:0008006" key="4">
    <source>
        <dbReference type="Google" id="ProtNLM"/>
    </source>
</evidence>
<dbReference type="SUPFAM" id="SSF54523">
    <property type="entry name" value="Pili subunits"/>
    <property type="match status" value="1"/>
</dbReference>
<reference evidence="2 3" key="1">
    <citation type="journal article" date="2016" name="Nat. Commun.">
        <title>Thousands of microbial genomes shed light on interconnected biogeochemical processes in an aquifer system.</title>
        <authorList>
            <person name="Anantharaman K."/>
            <person name="Brown C.T."/>
            <person name="Hug L.A."/>
            <person name="Sharon I."/>
            <person name="Castelle C.J."/>
            <person name="Probst A.J."/>
            <person name="Thomas B.C."/>
            <person name="Singh A."/>
            <person name="Wilkins M.J."/>
            <person name="Karaoz U."/>
            <person name="Brodie E.L."/>
            <person name="Williams K.H."/>
            <person name="Hubbard S.S."/>
            <person name="Banfield J.F."/>
        </authorList>
    </citation>
    <scope>NUCLEOTIDE SEQUENCE [LARGE SCALE GENOMIC DNA]</scope>
</reference>
<keyword evidence="1" id="KW-0472">Membrane</keyword>
<dbReference type="Pfam" id="PF07963">
    <property type="entry name" value="N_methyl"/>
    <property type="match status" value="1"/>
</dbReference>
<dbReference type="EMBL" id="MFFU01000045">
    <property type="protein sequence ID" value="OGF18430.1"/>
    <property type="molecule type" value="Genomic_DNA"/>
</dbReference>
<dbReference type="PROSITE" id="PS00409">
    <property type="entry name" value="PROKAR_NTER_METHYL"/>
    <property type="match status" value="1"/>
</dbReference>
<evidence type="ECO:0000256" key="1">
    <source>
        <dbReference type="SAM" id="Phobius"/>
    </source>
</evidence>
<dbReference type="InterPro" id="IPR012902">
    <property type="entry name" value="N_methyl_site"/>
</dbReference>